<keyword evidence="5" id="KW-1185">Reference proteome</keyword>
<feature type="domain" description="Aldehyde dehydrogenase" evidence="3">
    <location>
        <begin position="1"/>
        <end position="65"/>
    </location>
</feature>
<reference evidence="4 5" key="1">
    <citation type="submission" date="2020-08" db="EMBL/GenBank/DDBJ databases">
        <title>Genomic Encyclopedia of Type Strains, Phase IV (KMG-IV): sequencing the most valuable type-strain genomes for metagenomic binning, comparative biology and taxonomic classification.</title>
        <authorList>
            <person name="Goeker M."/>
        </authorList>
    </citation>
    <scope>NUCLEOTIDE SEQUENCE [LARGE SCALE GENOMIC DNA]</scope>
    <source>
        <strain evidence="4 5">DSM 25701</strain>
    </source>
</reference>
<dbReference type="InterPro" id="IPR015590">
    <property type="entry name" value="Aldehyde_DH_dom"/>
</dbReference>
<comment type="similarity">
    <text evidence="1">Belongs to the aldehyde dehydrogenase family.</text>
</comment>
<dbReference type="Gene3D" id="3.40.309.10">
    <property type="entry name" value="Aldehyde Dehydrogenase, Chain A, domain 2"/>
    <property type="match status" value="1"/>
</dbReference>
<comment type="caution">
    <text evidence="4">The sequence shown here is derived from an EMBL/GenBank/DDBJ whole genome shotgun (WGS) entry which is preliminary data.</text>
</comment>
<dbReference type="AlphaFoldDB" id="A0A840R8G8"/>
<dbReference type="GO" id="GO:0009450">
    <property type="term" value="P:gamma-aminobutyric acid catabolic process"/>
    <property type="evidence" value="ECO:0007669"/>
    <property type="project" value="TreeGrafter"/>
</dbReference>
<dbReference type="InterPro" id="IPR016161">
    <property type="entry name" value="Ald_DH/histidinol_DH"/>
</dbReference>
<protein>
    <submittedName>
        <fullName evidence="4">Acyl-CoA reductase-like NAD-dependent aldehyde dehydrogenase</fullName>
    </submittedName>
</protein>
<gene>
    <name evidence="4" type="ORF">HNQ57_003480</name>
</gene>
<proteinExistence type="inferred from homology"/>
<evidence type="ECO:0000313" key="4">
    <source>
        <dbReference type="EMBL" id="MBB5189177.1"/>
    </source>
</evidence>
<dbReference type="PANTHER" id="PTHR43353">
    <property type="entry name" value="SUCCINATE-SEMIALDEHYDE DEHYDROGENASE, MITOCHONDRIAL"/>
    <property type="match status" value="1"/>
</dbReference>
<accession>A0A840R8G8</accession>
<evidence type="ECO:0000259" key="3">
    <source>
        <dbReference type="Pfam" id="PF00171"/>
    </source>
</evidence>
<dbReference type="EMBL" id="JACHHW010000015">
    <property type="protein sequence ID" value="MBB5189177.1"/>
    <property type="molecule type" value="Genomic_DNA"/>
</dbReference>
<dbReference type="InterPro" id="IPR016163">
    <property type="entry name" value="Ald_DH_C"/>
</dbReference>
<name>A0A840R8G8_9GAMM</name>
<dbReference type="InterPro" id="IPR050740">
    <property type="entry name" value="Aldehyde_DH_Superfamily"/>
</dbReference>
<sequence>MKKTLKELGGNAPFIVFDDVSIDNAAAGAMASISAMLEKSECSNRILVQDGIYARFAEKLTIEVKTDVR</sequence>
<evidence type="ECO:0000313" key="5">
    <source>
        <dbReference type="Proteomes" id="UP000536640"/>
    </source>
</evidence>
<evidence type="ECO:0000256" key="2">
    <source>
        <dbReference type="ARBA" id="ARBA00023002"/>
    </source>
</evidence>
<dbReference type="SUPFAM" id="SSF53720">
    <property type="entry name" value="ALDH-like"/>
    <property type="match status" value="1"/>
</dbReference>
<evidence type="ECO:0000256" key="1">
    <source>
        <dbReference type="ARBA" id="ARBA00009986"/>
    </source>
</evidence>
<dbReference type="GO" id="GO:0004777">
    <property type="term" value="F:succinate-semialdehyde dehydrogenase (NAD+) activity"/>
    <property type="evidence" value="ECO:0007669"/>
    <property type="project" value="TreeGrafter"/>
</dbReference>
<dbReference type="Pfam" id="PF00171">
    <property type="entry name" value="Aldedh"/>
    <property type="match status" value="1"/>
</dbReference>
<keyword evidence="2" id="KW-0560">Oxidoreductase</keyword>
<dbReference type="RefSeq" id="WP_221301782.1">
    <property type="nucleotide sequence ID" value="NZ_JACHHW010000015.1"/>
</dbReference>
<organism evidence="4 5">
    <name type="scientific">Zhongshania antarctica</name>
    <dbReference type="NCBI Taxonomy" id="641702"/>
    <lineage>
        <taxon>Bacteria</taxon>
        <taxon>Pseudomonadati</taxon>
        <taxon>Pseudomonadota</taxon>
        <taxon>Gammaproteobacteria</taxon>
        <taxon>Cellvibrionales</taxon>
        <taxon>Spongiibacteraceae</taxon>
        <taxon>Zhongshania</taxon>
    </lineage>
</organism>
<dbReference type="Proteomes" id="UP000536640">
    <property type="component" value="Unassembled WGS sequence"/>
</dbReference>
<dbReference type="PANTHER" id="PTHR43353:SF5">
    <property type="entry name" value="SUCCINATE-SEMIALDEHYDE DEHYDROGENASE, MITOCHONDRIAL"/>
    <property type="match status" value="1"/>
</dbReference>